<comment type="caution">
    <text evidence="8">Lacks conserved residue(s) required for the propagation of feature annotation.</text>
</comment>
<dbReference type="PROSITE" id="PS00010">
    <property type="entry name" value="ASX_HYDROXYL"/>
    <property type="match status" value="1"/>
</dbReference>
<dbReference type="InterPro" id="IPR018097">
    <property type="entry name" value="EGF_Ca-bd_CS"/>
</dbReference>
<dbReference type="Gene3D" id="2.10.25.10">
    <property type="entry name" value="Laminin"/>
    <property type="match status" value="2"/>
</dbReference>
<evidence type="ECO:0000256" key="8">
    <source>
        <dbReference type="PROSITE-ProRule" id="PRU00076"/>
    </source>
</evidence>
<dbReference type="InterPro" id="IPR049883">
    <property type="entry name" value="NOTCH1_EGF-like"/>
</dbReference>
<keyword evidence="6" id="KW-1015">Disulfide bond</keyword>
<evidence type="ECO:0000256" key="2">
    <source>
        <dbReference type="ARBA" id="ARBA00022525"/>
    </source>
</evidence>
<comment type="subcellular location">
    <subcellularLocation>
        <location evidence="1">Secreted</location>
    </subcellularLocation>
</comment>
<dbReference type="EMBL" id="JAWDGP010003546">
    <property type="protein sequence ID" value="KAK3773287.1"/>
    <property type="molecule type" value="Genomic_DNA"/>
</dbReference>
<dbReference type="FunFam" id="2.10.25.10:FF:000014">
    <property type="entry name" value="Latent-transforming growth factor beta-binding protein 3"/>
    <property type="match status" value="1"/>
</dbReference>
<proteinExistence type="predicted"/>
<accession>A0AAE0ZQ18</accession>
<dbReference type="InterPro" id="IPR000742">
    <property type="entry name" value="EGF"/>
</dbReference>
<dbReference type="PANTHER" id="PTHR24050">
    <property type="entry name" value="PA14 DOMAIN-CONTAINING PROTEIN"/>
    <property type="match status" value="1"/>
</dbReference>
<organism evidence="12 13">
    <name type="scientific">Elysia crispata</name>
    <name type="common">lettuce slug</name>
    <dbReference type="NCBI Taxonomy" id="231223"/>
    <lineage>
        <taxon>Eukaryota</taxon>
        <taxon>Metazoa</taxon>
        <taxon>Spiralia</taxon>
        <taxon>Lophotrochozoa</taxon>
        <taxon>Mollusca</taxon>
        <taxon>Gastropoda</taxon>
        <taxon>Heterobranchia</taxon>
        <taxon>Euthyneura</taxon>
        <taxon>Panpulmonata</taxon>
        <taxon>Sacoglossa</taxon>
        <taxon>Placobranchoidea</taxon>
        <taxon>Plakobranchidae</taxon>
        <taxon>Elysia</taxon>
    </lineage>
</organism>
<name>A0AAE0ZQ18_9GAST</name>
<dbReference type="PROSITE" id="PS50026">
    <property type="entry name" value="EGF_3"/>
    <property type="match status" value="2"/>
</dbReference>
<keyword evidence="3 8" id="KW-0245">EGF-like domain</keyword>
<sequence>MRNQNLIHGVACMAWKNPGLALALAVLYCESTIRPACSQQLVFNLSHKQFFISKNKFQHRSPSNFTEACGSSGFDVGVIDTNSEYSLLQASLFSLFQDEEYDLWLYINQTLNEGESYTYWWSDEEVNSVWWWRREPNLSGHTPESVDPSLCLLQSLICRPTQIVFRYDECPDGPLLRDNCCYWEVKGICMQDVNECLTPSSYNCTANSVCVNLPYSYTCQCLAGFEKINDECHDIDECLDSSPCPDNTVCTNTAGGFTCSTSQGTGLKLCSCQCPNFLKNMSLPLEESAKDIRNRLIVDTSNLSSKVRRLSSAEDRRASSVSMGMAAAALIVLALTVFTLPDVISACLWLWRQRKIRSNLLKLTSTFRHQISSDEGKIVNLVTH</sequence>
<feature type="signal peptide" evidence="10">
    <location>
        <begin position="1"/>
        <end position="21"/>
    </location>
</feature>
<evidence type="ECO:0000313" key="12">
    <source>
        <dbReference type="EMBL" id="KAK3773287.1"/>
    </source>
</evidence>
<dbReference type="SUPFAM" id="SSF57196">
    <property type="entry name" value="EGF/Laminin"/>
    <property type="match status" value="1"/>
</dbReference>
<dbReference type="GO" id="GO:0005576">
    <property type="term" value="C:extracellular region"/>
    <property type="evidence" value="ECO:0007669"/>
    <property type="project" value="UniProtKB-SubCell"/>
</dbReference>
<dbReference type="PANTHER" id="PTHR24050:SF28">
    <property type="entry name" value="UROMODULIN-LIKE"/>
    <property type="match status" value="1"/>
</dbReference>
<dbReference type="InterPro" id="IPR000152">
    <property type="entry name" value="EGF-type_Asp/Asn_hydroxyl_site"/>
</dbReference>
<feature type="chain" id="PRO_5042115620" description="EGF-like domain-containing protein" evidence="10">
    <location>
        <begin position="22"/>
        <end position="384"/>
    </location>
</feature>
<keyword evidence="5" id="KW-0677">Repeat</keyword>
<evidence type="ECO:0000259" key="11">
    <source>
        <dbReference type="PROSITE" id="PS50026"/>
    </source>
</evidence>
<dbReference type="InterPro" id="IPR001881">
    <property type="entry name" value="EGF-like_Ca-bd_dom"/>
</dbReference>
<keyword evidence="9" id="KW-0812">Transmembrane</keyword>
<protein>
    <recommendedName>
        <fullName evidence="11">EGF-like domain-containing protein</fullName>
    </recommendedName>
</protein>
<dbReference type="SMART" id="SM00181">
    <property type="entry name" value="EGF"/>
    <property type="match status" value="2"/>
</dbReference>
<comment type="caution">
    <text evidence="12">The sequence shown here is derived from an EMBL/GenBank/DDBJ whole genome shotgun (WGS) entry which is preliminary data.</text>
</comment>
<evidence type="ECO:0000256" key="10">
    <source>
        <dbReference type="SAM" id="SignalP"/>
    </source>
</evidence>
<evidence type="ECO:0000256" key="7">
    <source>
        <dbReference type="ARBA" id="ARBA00023180"/>
    </source>
</evidence>
<evidence type="ECO:0000256" key="1">
    <source>
        <dbReference type="ARBA" id="ARBA00004613"/>
    </source>
</evidence>
<feature type="transmembrane region" description="Helical" evidence="9">
    <location>
        <begin position="325"/>
        <end position="351"/>
    </location>
</feature>
<reference evidence="12" key="1">
    <citation type="journal article" date="2023" name="G3 (Bethesda)">
        <title>A reference genome for the long-term kleptoplast-retaining sea slug Elysia crispata morphotype clarki.</title>
        <authorList>
            <person name="Eastman K.E."/>
            <person name="Pendleton A.L."/>
            <person name="Shaikh M.A."/>
            <person name="Suttiyut T."/>
            <person name="Ogas R."/>
            <person name="Tomko P."/>
            <person name="Gavelis G."/>
            <person name="Widhalm J.R."/>
            <person name="Wisecaver J.H."/>
        </authorList>
    </citation>
    <scope>NUCLEOTIDE SEQUENCE</scope>
    <source>
        <strain evidence="12">ECLA1</strain>
    </source>
</reference>
<dbReference type="SMART" id="SM00179">
    <property type="entry name" value="EGF_CA"/>
    <property type="match status" value="2"/>
</dbReference>
<keyword evidence="9" id="KW-1133">Transmembrane helix</keyword>
<feature type="domain" description="EGF-like" evidence="11">
    <location>
        <begin position="234"/>
        <end position="271"/>
    </location>
</feature>
<dbReference type="Proteomes" id="UP001283361">
    <property type="component" value="Unassembled WGS sequence"/>
</dbReference>
<evidence type="ECO:0000256" key="4">
    <source>
        <dbReference type="ARBA" id="ARBA00022729"/>
    </source>
</evidence>
<evidence type="ECO:0000313" key="13">
    <source>
        <dbReference type="Proteomes" id="UP001283361"/>
    </source>
</evidence>
<dbReference type="AlphaFoldDB" id="A0AAE0ZQ18"/>
<evidence type="ECO:0000256" key="9">
    <source>
        <dbReference type="SAM" id="Phobius"/>
    </source>
</evidence>
<dbReference type="CDD" id="cd00054">
    <property type="entry name" value="EGF_CA"/>
    <property type="match status" value="2"/>
</dbReference>
<feature type="domain" description="EGF-like" evidence="11">
    <location>
        <begin position="192"/>
        <end position="233"/>
    </location>
</feature>
<evidence type="ECO:0000256" key="3">
    <source>
        <dbReference type="ARBA" id="ARBA00022536"/>
    </source>
</evidence>
<evidence type="ECO:0000256" key="5">
    <source>
        <dbReference type="ARBA" id="ARBA00022737"/>
    </source>
</evidence>
<keyword evidence="13" id="KW-1185">Reference proteome</keyword>
<dbReference type="PROSITE" id="PS01187">
    <property type="entry name" value="EGF_CA"/>
    <property type="match status" value="1"/>
</dbReference>
<keyword evidence="4 10" id="KW-0732">Signal</keyword>
<dbReference type="Pfam" id="PF07645">
    <property type="entry name" value="EGF_CA"/>
    <property type="match status" value="2"/>
</dbReference>
<dbReference type="PROSITE" id="PS01186">
    <property type="entry name" value="EGF_2"/>
    <property type="match status" value="1"/>
</dbReference>
<keyword evidence="7" id="KW-0325">Glycoprotein</keyword>
<dbReference type="GO" id="GO:0005509">
    <property type="term" value="F:calcium ion binding"/>
    <property type="evidence" value="ECO:0007669"/>
    <property type="project" value="InterPro"/>
</dbReference>
<gene>
    <name evidence="12" type="ORF">RRG08_053671</name>
</gene>
<keyword evidence="9" id="KW-0472">Membrane</keyword>
<dbReference type="InterPro" id="IPR052235">
    <property type="entry name" value="Nephronectin_domain"/>
</dbReference>
<evidence type="ECO:0000256" key="6">
    <source>
        <dbReference type="ARBA" id="ARBA00023157"/>
    </source>
</evidence>
<keyword evidence="2" id="KW-0964">Secreted</keyword>